<reference evidence="2 4" key="3">
    <citation type="journal article" date="2016" name="Biotechnol. Bioeng.">
        <title>Traits of selected Clostridium strains for syngas fermentation to ethanol.</title>
        <authorList>
            <person name="Martin M.E."/>
            <person name="Richter H."/>
            <person name="Saha S."/>
            <person name="Angenent L.T."/>
        </authorList>
    </citation>
    <scope>NUCLEOTIDE SEQUENCE [LARGE SCALE GENOMIC DNA]</scope>
    <source>
        <strain evidence="2 4">PETC</strain>
    </source>
</reference>
<reference evidence="1 3" key="2">
    <citation type="journal article" date="2010" name="Proc. Natl. Acad. Sci. U.S.A.">
        <title>Clostridium ljungdahlii represents a microbial production platform based on syngas.</title>
        <authorList>
            <person name="Kopke M."/>
            <person name="Held C."/>
            <person name="Hujer S."/>
            <person name="Liesegang H."/>
            <person name="Wiezer A."/>
            <person name="Wollherr A."/>
            <person name="Ehrenreich A."/>
            <person name="Liebl W."/>
            <person name="Gottschalk G."/>
            <person name="Durre P."/>
        </authorList>
    </citation>
    <scope>NUCLEOTIDE SEQUENCE [LARGE SCALE GENOMIC DNA]</scope>
    <source>
        <strain evidence="3">ATCC 55383 / DSM 13528 / PETC</strain>
        <strain evidence="1">DSM 13528</strain>
    </source>
</reference>
<protein>
    <submittedName>
        <fullName evidence="2">Phage Mu protein F like protein</fullName>
    </submittedName>
    <submittedName>
        <fullName evidence="1">Putative phage-related protein</fullName>
    </submittedName>
</protein>
<dbReference type="Proteomes" id="UP000001656">
    <property type="component" value="Chromosome"/>
</dbReference>
<dbReference type="PATRIC" id="fig|748727.19.peg.49"/>
<dbReference type="AlphaFoldDB" id="D8GT86"/>
<dbReference type="EMBL" id="CP001666">
    <property type="protein sequence ID" value="ADK16685.1"/>
    <property type="molecule type" value="Genomic_DNA"/>
</dbReference>
<evidence type="ECO:0000313" key="4">
    <source>
        <dbReference type="Proteomes" id="UP000077020"/>
    </source>
</evidence>
<evidence type="ECO:0000313" key="3">
    <source>
        <dbReference type="Proteomes" id="UP000001656"/>
    </source>
</evidence>
<dbReference type="OrthoDB" id="9151105at2"/>
<proteinExistence type="predicted"/>
<dbReference type="HOGENOM" id="CLU_087548_0_0_9"/>
<evidence type="ECO:0000313" key="1">
    <source>
        <dbReference type="EMBL" id="ADK16685.1"/>
    </source>
</evidence>
<dbReference type="EMBL" id="LITS01000001">
    <property type="protein sequence ID" value="OAA89444.1"/>
    <property type="molecule type" value="Genomic_DNA"/>
</dbReference>
<name>D8GT86_CLOLD</name>
<dbReference type="eggNOG" id="COG2369">
    <property type="taxonomic scope" value="Bacteria"/>
</dbReference>
<sequence length="222" mass="26226">MGIFKKIFGNRNTSRTNPEPKTWREASAKATKGNEMYKEIKKELDYSLYEKIYKKVKNNYMVMKFFPENIPQNIVYHVINEHFKGRRPESICEDIQNKFFDISNKDMQKITFTICSICSASFNQNRSQDLGLNWYIWRSCMDSKTRKSHKNMEGIVVNFNEPPSPEKLIGEPFIGEYNAGECDGCRCYAESVINIDFIKFPRRVYYNGKIQVMKKAEFMKIY</sequence>
<dbReference type="RefSeq" id="WP_013240268.1">
    <property type="nucleotide sequence ID" value="NC_014328.1"/>
</dbReference>
<accession>D8GT86</accession>
<reference evidence="1" key="1">
    <citation type="submission" date="2009-07" db="EMBL/GenBank/DDBJ databases">
        <authorList>
            <person name="Koepke M."/>
            <person name="Hujer S."/>
            <person name="Held C."/>
            <person name="Wiezer A."/>
            <person name="Liesegang H."/>
            <person name="Ehrenreich A."/>
            <person name="Gottschalk G."/>
            <person name="Duerre P."/>
        </authorList>
    </citation>
    <scope>NUCLEOTIDE SEQUENCE</scope>
    <source>
        <strain evidence="1">DSM 13528</strain>
    </source>
</reference>
<dbReference type="KEGG" id="clj:CLJU_c36440"/>
<evidence type="ECO:0000313" key="2">
    <source>
        <dbReference type="EMBL" id="OAA89444.1"/>
    </source>
</evidence>
<gene>
    <name evidence="1" type="ordered locus">CLJU_c36440</name>
    <name evidence="2" type="ORF">WX45_01276</name>
</gene>
<dbReference type="STRING" id="748727.CLJU_c36440"/>
<dbReference type="Proteomes" id="UP000077020">
    <property type="component" value="Unassembled WGS sequence"/>
</dbReference>
<keyword evidence="4" id="KW-1185">Reference proteome</keyword>
<organism evidence="1 3">
    <name type="scientific">Clostridium ljungdahlii (strain ATCC 55383 / DSM 13528 / PETC)</name>
    <dbReference type="NCBI Taxonomy" id="748727"/>
    <lineage>
        <taxon>Bacteria</taxon>
        <taxon>Bacillati</taxon>
        <taxon>Bacillota</taxon>
        <taxon>Clostridia</taxon>
        <taxon>Eubacteriales</taxon>
        <taxon>Clostridiaceae</taxon>
        <taxon>Clostridium</taxon>
    </lineage>
</organism>